<organism evidence="2 3">
    <name type="scientific">Euplotes crassus</name>
    <dbReference type="NCBI Taxonomy" id="5936"/>
    <lineage>
        <taxon>Eukaryota</taxon>
        <taxon>Sar</taxon>
        <taxon>Alveolata</taxon>
        <taxon>Ciliophora</taxon>
        <taxon>Intramacronucleata</taxon>
        <taxon>Spirotrichea</taxon>
        <taxon>Hypotrichia</taxon>
        <taxon>Euplotida</taxon>
        <taxon>Euplotidae</taxon>
        <taxon>Moneuplotes</taxon>
    </lineage>
</organism>
<gene>
    <name evidence="2" type="ORF">ECRASSUSDP1_LOCUS1374</name>
</gene>
<reference evidence="2" key="1">
    <citation type="submission" date="2023-07" db="EMBL/GenBank/DDBJ databases">
        <authorList>
            <consortium name="AG Swart"/>
            <person name="Singh M."/>
            <person name="Singh A."/>
            <person name="Seah K."/>
            <person name="Emmerich C."/>
        </authorList>
    </citation>
    <scope>NUCLEOTIDE SEQUENCE</scope>
    <source>
        <strain evidence="2">DP1</strain>
    </source>
</reference>
<comment type="caution">
    <text evidence="2">The sequence shown here is derived from an EMBL/GenBank/DDBJ whole genome shotgun (WGS) entry which is preliminary data.</text>
</comment>
<sequence length="451" mass="52043">MNEDLEQIFSSISEKKPKKLNKSRGIAKKIQSSLLNHRIPLKFLGSPESSKMNQKLLMYQCTKPKDFIRNTIVNNSMTTRGNSVIDEYLNNPVANNLIYRSVKSIDTKAQVQSGKKPRSSLEYTCNTPDKKFDTRKMRIKSKFKRNLHKNKFKALNSSQYKSSSEMRHSTISQEIFIKDLTKREEDCFRKSEERYNSNGCVFLYPPQSKPSMEISGTNPSADLDIVRPDRFKSSQNTSPNGSPKLQNSHLPFDLSKTPLSQHKFSIPLSSQPCRGLLKRLKNDEIPAMIAKNIKSLMMKLKHDPSKPSCFSQAKKSTVGTKNRDQSWGKESLVCVNFPLISKISAQKRYRRTKRDNQNLSLDPAVLDRKESKRLDGRGKDMYNQYRAKREKFIKIKENIYQEPHVNSDQAQKGHFQAVKLKHSEICSNTRYSNEKYWDSSFAAYNFRSVLP</sequence>
<protein>
    <submittedName>
        <fullName evidence="2">Uncharacterized protein</fullName>
    </submittedName>
</protein>
<evidence type="ECO:0000313" key="3">
    <source>
        <dbReference type="Proteomes" id="UP001295684"/>
    </source>
</evidence>
<evidence type="ECO:0000313" key="2">
    <source>
        <dbReference type="EMBL" id="CAI2360077.1"/>
    </source>
</evidence>
<proteinExistence type="predicted"/>
<accession>A0AAD1X602</accession>
<dbReference type="AlphaFoldDB" id="A0AAD1X602"/>
<evidence type="ECO:0000256" key="1">
    <source>
        <dbReference type="SAM" id="MobiDB-lite"/>
    </source>
</evidence>
<feature type="region of interest" description="Disordered" evidence="1">
    <location>
        <begin position="230"/>
        <end position="252"/>
    </location>
</feature>
<keyword evidence="3" id="KW-1185">Reference proteome</keyword>
<dbReference type="EMBL" id="CAMPGE010001296">
    <property type="protein sequence ID" value="CAI2360077.1"/>
    <property type="molecule type" value="Genomic_DNA"/>
</dbReference>
<dbReference type="Proteomes" id="UP001295684">
    <property type="component" value="Unassembled WGS sequence"/>
</dbReference>
<name>A0AAD1X602_EUPCR</name>
<feature type="compositionally biased region" description="Polar residues" evidence="1">
    <location>
        <begin position="233"/>
        <end position="249"/>
    </location>
</feature>